<feature type="binding site" evidence="2">
    <location>
        <position position="71"/>
    </location>
    <ligand>
        <name>Mg(2+)</name>
        <dbReference type="ChEBI" id="CHEBI:18420"/>
        <label>4</label>
    </ligand>
</feature>
<evidence type="ECO:0000256" key="1">
    <source>
        <dbReference type="ARBA" id="ARBA00022977"/>
    </source>
</evidence>
<evidence type="ECO:0000313" key="6">
    <source>
        <dbReference type="Proteomes" id="UP001595776"/>
    </source>
</evidence>
<keyword evidence="2" id="KW-0547">Nucleotide-binding</keyword>
<comment type="function">
    <text evidence="2">Catalyzes the ATP-dependent phosphorylation of thiamine-monophosphate (TMP) to form thiamine-pyrophosphate (TPP), the active form of vitamin B1.</text>
</comment>
<dbReference type="Gene3D" id="3.30.1330.10">
    <property type="entry name" value="PurM-like, N-terminal domain"/>
    <property type="match status" value="1"/>
</dbReference>
<accession>A0ABV8UEQ9</accession>
<dbReference type="Proteomes" id="UP001595776">
    <property type="component" value="Unassembled WGS sequence"/>
</dbReference>
<feature type="binding site" evidence="2">
    <location>
        <position position="119"/>
    </location>
    <ligand>
        <name>Mg(2+)</name>
        <dbReference type="ChEBI" id="CHEBI:18420"/>
        <label>1</label>
    </ligand>
</feature>
<feature type="binding site" evidence="2">
    <location>
        <position position="206"/>
    </location>
    <ligand>
        <name>Mg(2+)</name>
        <dbReference type="ChEBI" id="CHEBI:18420"/>
        <label>3</label>
    </ligand>
</feature>
<dbReference type="CDD" id="cd02194">
    <property type="entry name" value="ThiL"/>
    <property type="match status" value="1"/>
</dbReference>
<dbReference type="PANTHER" id="PTHR30270:SF0">
    <property type="entry name" value="THIAMINE-MONOPHOSPHATE KINASE"/>
    <property type="match status" value="1"/>
</dbReference>
<feature type="binding site" evidence="2">
    <location>
        <position position="43"/>
    </location>
    <ligand>
        <name>Mg(2+)</name>
        <dbReference type="ChEBI" id="CHEBI:18420"/>
        <label>1</label>
    </ligand>
</feature>
<comment type="similarity">
    <text evidence="2">Belongs to the thiamine-monophosphate kinase family.</text>
</comment>
<name>A0ABV8UEQ9_9PROT</name>
<dbReference type="EMBL" id="JBHSCR010000035">
    <property type="protein sequence ID" value="MFC4349749.1"/>
    <property type="molecule type" value="Genomic_DNA"/>
</dbReference>
<dbReference type="NCBIfam" id="TIGR01379">
    <property type="entry name" value="thiL"/>
    <property type="match status" value="1"/>
</dbReference>
<dbReference type="PANTHER" id="PTHR30270">
    <property type="entry name" value="THIAMINE-MONOPHOSPHATE KINASE"/>
    <property type="match status" value="1"/>
</dbReference>
<proteinExistence type="inferred from homology"/>
<comment type="catalytic activity">
    <reaction evidence="2">
        <text>thiamine phosphate + ATP = thiamine diphosphate + ADP</text>
        <dbReference type="Rhea" id="RHEA:15913"/>
        <dbReference type="ChEBI" id="CHEBI:30616"/>
        <dbReference type="ChEBI" id="CHEBI:37575"/>
        <dbReference type="ChEBI" id="CHEBI:58937"/>
        <dbReference type="ChEBI" id="CHEBI:456216"/>
        <dbReference type="EC" id="2.7.4.16"/>
    </reaction>
</comment>
<reference evidence="6" key="1">
    <citation type="journal article" date="2019" name="Int. J. Syst. Evol. Microbiol.">
        <title>The Global Catalogue of Microorganisms (GCM) 10K type strain sequencing project: providing services to taxonomists for standard genome sequencing and annotation.</title>
        <authorList>
            <consortium name="The Broad Institute Genomics Platform"/>
            <consortium name="The Broad Institute Genome Sequencing Center for Infectious Disease"/>
            <person name="Wu L."/>
            <person name="Ma J."/>
        </authorList>
    </citation>
    <scope>NUCLEOTIDE SEQUENCE [LARGE SCALE GENOMIC DNA]</scope>
    <source>
        <strain evidence="6">CGMCC 1.15304</strain>
    </source>
</reference>
<feature type="binding site" evidence="2">
    <location>
        <position position="50"/>
    </location>
    <ligand>
        <name>substrate</name>
    </ligand>
</feature>
<feature type="binding site" evidence="2">
    <location>
        <position position="145"/>
    </location>
    <ligand>
        <name>ATP</name>
        <dbReference type="ChEBI" id="CHEBI:30616"/>
    </ligand>
</feature>
<keyword evidence="2" id="KW-0067">ATP-binding</keyword>
<dbReference type="SUPFAM" id="SSF55326">
    <property type="entry name" value="PurM N-terminal domain-like"/>
    <property type="match status" value="1"/>
</dbReference>
<organism evidence="5 6">
    <name type="scientific">Kordiimonas lipolytica</name>
    <dbReference type="NCBI Taxonomy" id="1662421"/>
    <lineage>
        <taxon>Bacteria</taxon>
        <taxon>Pseudomonadati</taxon>
        <taxon>Pseudomonadota</taxon>
        <taxon>Alphaproteobacteria</taxon>
        <taxon>Kordiimonadales</taxon>
        <taxon>Kordiimonadaceae</taxon>
        <taxon>Kordiimonas</taxon>
    </lineage>
</organism>
<sequence length="318" mass="33014">MAGEFDLIATYFRPLAGPEGLGLVDDAACVTVSGGADLIVTKDLIVEGVHFIGDEPAQDIAWKALAVNLSDLAAKGAAPSLYFLGLSLPADRPEAWVAEFASGLRACQDAFGVRLAGGDTTASRSGVTISITAMGSLPSGTMITRSGATVGNDIYVSGSLGDAALGLKMVQGDLDCAPALRDRYLRPMPRVGLGQMLRGVASACADVSDGLLADLGHICAASGVGARVDQVCLPLSGDAATLVGRDSALWPCVYSGGDDYELVFTAPREQAEHLVRIARDCDVPLMRIGVIEAGNECHLVDPEGNLVQSAHQGYQHFR</sequence>
<keyword evidence="2" id="KW-0460">Magnesium</keyword>
<dbReference type="EC" id="2.7.4.16" evidence="2"/>
<keyword evidence="6" id="KW-1185">Reference proteome</keyword>
<dbReference type="Gene3D" id="3.90.650.10">
    <property type="entry name" value="PurM-like C-terminal domain"/>
    <property type="match status" value="1"/>
</dbReference>
<dbReference type="InterPro" id="IPR036921">
    <property type="entry name" value="PurM-like_N_sf"/>
</dbReference>
<dbReference type="InterPro" id="IPR006283">
    <property type="entry name" value="ThiL-like"/>
</dbReference>
<keyword evidence="2 5" id="KW-0808">Transferase</keyword>
<feature type="binding site" evidence="2">
    <location>
        <position position="258"/>
    </location>
    <ligand>
        <name>substrate</name>
    </ligand>
</feature>
<dbReference type="RefSeq" id="WP_068145150.1">
    <property type="nucleotide sequence ID" value="NZ_JBHSCR010000035.1"/>
</dbReference>
<feature type="binding site" evidence="2">
    <location>
        <position position="209"/>
    </location>
    <ligand>
        <name>Mg(2+)</name>
        <dbReference type="ChEBI" id="CHEBI:18420"/>
        <label>5</label>
    </ligand>
</feature>
<feature type="domain" description="PurM-like C-terminal" evidence="4">
    <location>
        <begin position="150"/>
        <end position="297"/>
    </location>
</feature>
<feature type="binding site" evidence="2">
    <location>
        <position position="26"/>
    </location>
    <ligand>
        <name>Mg(2+)</name>
        <dbReference type="ChEBI" id="CHEBI:18420"/>
        <label>3</label>
    </ligand>
</feature>
<feature type="binding site" evidence="2">
    <location>
        <position position="26"/>
    </location>
    <ligand>
        <name>Mg(2+)</name>
        <dbReference type="ChEBI" id="CHEBI:18420"/>
        <label>4</label>
    </ligand>
</feature>
<keyword evidence="1 2" id="KW-0784">Thiamine biosynthesis</keyword>
<comment type="pathway">
    <text evidence="2">Cofactor biosynthesis; thiamine diphosphate biosynthesis; thiamine diphosphate from thiamine phosphate: step 1/1.</text>
</comment>
<comment type="caution">
    <text evidence="5">The sequence shown here is derived from an EMBL/GenBank/DDBJ whole genome shotgun (WGS) entry which is preliminary data.</text>
</comment>
<feature type="binding site" evidence="2">
    <location>
        <position position="41"/>
    </location>
    <ligand>
        <name>Mg(2+)</name>
        <dbReference type="ChEBI" id="CHEBI:18420"/>
        <label>4</label>
    </ligand>
</feature>
<feature type="binding site" evidence="2">
    <location>
        <position position="71"/>
    </location>
    <ligand>
        <name>Mg(2+)</name>
        <dbReference type="ChEBI" id="CHEBI:18420"/>
        <label>3</label>
    </ligand>
</feature>
<dbReference type="InterPro" id="IPR016188">
    <property type="entry name" value="PurM-like_N"/>
</dbReference>
<feature type="domain" description="PurM-like N-terminal" evidence="3">
    <location>
        <begin position="25"/>
        <end position="136"/>
    </location>
</feature>
<dbReference type="PIRSF" id="PIRSF005303">
    <property type="entry name" value="Thiam_monoph_kin"/>
    <property type="match status" value="1"/>
</dbReference>
<feature type="binding site" evidence="2">
    <location>
        <begin position="118"/>
        <end position="119"/>
    </location>
    <ligand>
        <name>ATP</name>
        <dbReference type="ChEBI" id="CHEBI:30616"/>
    </ligand>
</feature>
<evidence type="ECO:0000259" key="4">
    <source>
        <dbReference type="Pfam" id="PF02769"/>
    </source>
</evidence>
<comment type="miscellaneous">
    <text evidence="2">Reaction mechanism of ThiL seems to utilize a direct, inline transfer of the gamma-phosphate of ATP to TMP rather than a phosphorylated enzyme intermediate.</text>
</comment>
<dbReference type="HAMAP" id="MF_02128">
    <property type="entry name" value="TMP_kinase"/>
    <property type="match status" value="1"/>
</dbReference>
<evidence type="ECO:0000313" key="5">
    <source>
        <dbReference type="EMBL" id="MFC4349749.1"/>
    </source>
</evidence>
<dbReference type="GO" id="GO:0009030">
    <property type="term" value="F:thiamine-phosphate kinase activity"/>
    <property type="evidence" value="ECO:0007669"/>
    <property type="project" value="UniProtKB-EC"/>
</dbReference>
<comment type="caution">
    <text evidence="2">Lacks conserved residue(s) required for the propagation of feature annotation.</text>
</comment>
<feature type="binding site" evidence="2">
    <location>
        <position position="208"/>
    </location>
    <ligand>
        <name>ATP</name>
        <dbReference type="ChEBI" id="CHEBI:30616"/>
    </ligand>
</feature>
<dbReference type="InterPro" id="IPR010918">
    <property type="entry name" value="PurM-like_C_dom"/>
</dbReference>
<dbReference type="Pfam" id="PF02769">
    <property type="entry name" value="AIRS_C"/>
    <property type="match status" value="1"/>
</dbReference>
<protein>
    <recommendedName>
        <fullName evidence="2">Thiamine-monophosphate kinase</fullName>
        <shortName evidence="2">TMP kinase</shortName>
        <shortName evidence="2">Thiamine-phosphate kinase</shortName>
        <ecNumber evidence="2">2.7.4.16</ecNumber>
    </recommendedName>
</protein>
<dbReference type="InterPro" id="IPR036676">
    <property type="entry name" value="PurM-like_C_sf"/>
</dbReference>
<feature type="binding site" evidence="2">
    <location>
        <position position="314"/>
    </location>
    <ligand>
        <name>substrate</name>
    </ligand>
</feature>
<evidence type="ECO:0000256" key="2">
    <source>
        <dbReference type="HAMAP-Rule" id="MF_02128"/>
    </source>
</evidence>
<keyword evidence="2 5" id="KW-0418">Kinase</keyword>
<dbReference type="SUPFAM" id="SSF56042">
    <property type="entry name" value="PurM C-terminal domain-like"/>
    <property type="match status" value="1"/>
</dbReference>
<dbReference type="Pfam" id="PF00586">
    <property type="entry name" value="AIRS"/>
    <property type="match status" value="1"/>
</dbReference>
<keyword evidence="2" id="KW-0479">Metal-binding</keyword>
<feature type="binding site" evidence="2">
    <location>
        <position position="43"/>
    </location>
    <ligand>
        <name>Mg(2+)</name>
        <dbReference type="ChEBI" id="CHEBI:18420"/>
        <label>2</label>
    </ligand>
</feature>
<feature type="binding site" evidence="2">
    <location>
        <position position="71"/>
    </location>
    <ligand>
        <name>Mg(2+)</name>
        <dbReference type="ChEBI" id="CHEBI:18420"/>
        <label>2</label>
    </ligand>
</feature>
<evidence type="ECO:0000259" key="3">
    <source>
        <dbReference type="Pfam" id="PF00586"/>
    </source>
</evidence>
<gene>
    <name evidence="2 5" type="primary">thiL</name>
    <name evidence="5" type="ORF">ACFO5Q_18000</name>
</gene>